<dbReference type="AlphaFoldDB" id="A0AAN7TI73"/>
<proteinExistence type="predicted"/>
<dbReference type="Proteomes" id="UP001310890">
    <property type="component" value="Unassembled WGS sequence"/>
</dbReference>
<reference evidence="1" key="1">
    <citation type="submission" date="2023-08" db="EMBL/GenBank/DDBJ databases">
        <title>Black Yeasts Isolated from many extreme environments.</title>
        <authorList>
            <person name="Coleine C."/>
            <person name="Stajich J.E."/>
            <person name="Selbmann L."/>
        </authorList>
    </citation>
    <scope>NUCLEOTIDE SEQUENCE</scope>
    <source>
        <strain evidence="1">CCFEE 5401</strain>
    </source>
</reference>
<sequence length="391" mass="43869">MDTAVQQVLRISELLELILLHLHPKDILLSQRTSSTFLRTVQGSVRLQQELFLAPDWTLRHYDNTGSRYKDVQYHKPQNNRLLLRAFPAHYPTISLVPINDAPTPEELAIGRPGLERWSWDLCISLPADAPPQCSAAVSYPNASWRRMFLCQPPCTDLYFARRWQKSLRPAIVEMEGVRMGNLYDQARCGKQNGSWPTSYISSDRDWHFVSDMTGCEAVRPGRKVDEPPAQIKVADIWIPIPPYALEDLATKLCNLHQVEESVLSATTYATGTLVHSAGFQAHLASEADLSAIAPCVTFEQSTLEAAVLQTIPRTFDVIYTEIDDHMNTPATPKKLVIPNGTYERLAGGYMASKRSVGMPISGMNLPRRLSRIREALQNHDIVKVLIISGV</sequence>
<protein>
    <recommendedName>
        <fullName evidence="3">F-box domain-containing protein</fullName>
    </recommendedName>
</protein>
<evidence type="ECO:0000313" key="1">
    <source>
        <dbReference type="EMBL" id="KAK5108477.1"/>
    </source>
</evidence>
<accession>A0AAN7TI73</accession>
<dbReference type="EMBL" id="JAVRRL010000085">
    <property type="protein sequence ID" value="KAK5108477.1"/>
    <property type="molecule type" value="Genomic_DNA"/>
</dbReference>
<name>A0AAN7TI73_9PEZI</name>
<comment type="caution">
    <text evidence="1">The sequence shown here is derived from an EMBL/GenBank/DDBJ whole genome shotgun (WGS) entry which is preliminary data.</text>
</comment>
<evidence type="ECO:0000313" key="2">
    <source>
        <dbReference type="Proteomes" id="UP001310890"/>
    </source>
</evidence>
<organism evidence="1 2">
    <name type="scientific">Meristemomyces frigidus</name>
    <dbReference type="NCBI Taxonomy" id="1508187"/>
    <lineage>
        <taxon>Eukaryota</taxon>
        <taxon>Fungi</taxon>
        <taxon>Dikarya</taxon>
        <taxon>Ascomycota</taxon>
        <taxon>Pezizomycotina</taxon>
        <taxon>Dothideomycetes</taxon>
        <taxon>Dothideomycetidae</taxon>
        <taxon>Mycosphaerellales</taxon>
        <taxon>Teratosphaeriaceae</taxon>
        <taxon>Meristemomyces</taxon>
    </lineage>
</organism>
<evidence type="ECO:0008006" key="3">
    <source>
        <dbReference type="Google" id="ProtNLM"/>
    </source>
</evidence>
<gene>
    <name evidence="1" type="ORF">LTR62_008295</name>
</gene>